<dbReference type="OrthoDB" id="3649867at2759"/>
<gene>
    <name evidence="1" type="ORF">AC579_998</name>
</gene>
<organism evidence="1 2">
    <name type="scientific">Pseudocercospora musae</name>
    <dbReference type="NCBI Taxonomy" id="113226"/>
    <lineage>
        <taxon>Eukaryota</taxon>
        <taxon>Fungi</taxon>
        <taxon>Dikarya</taxon>
        <taxon>Ascomycota</taxon>
        <taxon>Pezizomycotina</taxon>
        <taxon>Dothideomycetes</taxon>
        <taxon>Dothideomycetidae</taxon>
        <taxon>Mycosphaerellales</taxon>
        <taxon>Mycosphaerellaceae</taxon>
        <taxon>Pseudocercospora</taxon>
    </lineage>
</organism>
<evidence type="ECO:0000313" key="1">
    <source>
        <dbReference type="EMBL" id="KXT11943.1"/>
    </source>
</evidence>
<dbReference type="EMBL" id="LFZO01000172">
    <property type="protein sequence ID" value="KXT11943.1"/>
    <property type="molecule type" value="Genomic_DNA"/>
</dbReference>
<dbReference type="Proteomes" id="UP000073492">
    <property type="component" value="Unassembled WGS sequence"/>
</dbReference>
<dbReference type="AlphaFoldDB" id="A0A139IB23"/>
<protein>
    <submittedName>
        <fullName evidence="1">Uncharacterized protein</fullName>
    </submittedName>
</protein>
<keyword evidence="2" id="KW-1185">Reference proteome</keyword>
<reference evidence="1 2" key="1">
    <citation type="submission" date="2015-07" db="EMBL/GenBank/DDBJ databases">
        <title>Comparative genomics of the Sigatoka disease complex on banana suggests a link between parallel evolutionary changes in Pseudocercospora fijiensis and Pseudocercospora eumusae and increased virulence on the banana host.</title>
        <authorList>
            <person name="Chang T.-C."/>
            <person name="Salvucci A."/>
            <person name="Crous P.W."/>
            <person name="Stergiopoulos I."/>
        </authorList>
    </citation>
    <scope>NUCLEOTIDE SEQUENCE [LARGE SCALE GENOMIC DNA]</scope>
    <source>
        <strain evidence="1 2">CBS 116634</strain>
    </source>
</reference>
<name>A0A139IB23_9PEZI</name>
<sequence>MRLPNSIGSKGSVLNVPACCMSLIVATLSSLPEAKSKTRTLRSGKEKVANCSPEGDTVIEHGTDFDFLNSNRFVLLFISKTLEGFSYEPEGCQYSIIPLSSADKTQSYAAL</sequence>
<evidence type="ECO:0000313" key="2">
    <source>
        <dbReference type="Proteomes" id="UP000073492"/>
    </source>
</evidence>
<proteinExistence type="predicted"/>
<accession>A0A139IB23</accession>
<comment type="caution">
    <text evidence="1">The sequence shown here is derived from an EMBL/GenBank/DDBJ whole genome shotgun (WGS) entry which is preliminary data.</text>
</comment>